<dbReference type="EMBL" id="FNCS01000011">
    <property type="protein sequence ID" value="SDG88113.1"/>
    <property type="molecule type" value="Genomic_DNA"/>
</dbReference>
<dbReference type="GO" id="GO:0005524">
    <property type="term" value="F:ATP binding"/>
    <property type="evidence" value="ECO:0007669"/>
    <property type="project" value="UniProtKB-KW"/>
</dbReference>
<dbReference type="PRINTS" id="PR00830">
    <property type="entry name" value="ENDOLAPTASE"/>
</dbReference>
<feature type="region of interest" description="Disordered" evidence="2">
    <location>
        <begin position="616"/>
        <end position="636"/>
    </location>
</feature>
<dbReference type="AlphaFoldDB" id="A0A1G7XVN2"/>
<sequence>MSKSKLSKLGNPAVDDLPASSALLAEAMVRSALTPGARRLLKARAKAILFLTPSPSASLAIENYLDGLPDAPRVQAITELRKRSSASGWTNSNHLAPLLMGQSVVLVTHDKAMILDDELAALDGAILVAMPRAHHLRGVIKRVTGENATGLGQHVVDKLEFTDIVNAIRPGQKASACVANLKRAAKARTRDPSINPAPLLSSMALTEEVKSWTDDMLVAMKSAQSSHACDLPFSLLGGAPGTGKTTIAASLAKSAGWDFLETSVGKWFETSDGNLGGVSQASGAFFTELAKSKRPVVGLIDEIDAIPNRASLAPRDLQWWTPVVTLVLLHIDKLKKLGKPILLVGASNFPERLDGALVRPGRLERRVQFNLPNQSERYAMLKRFLAGTMSDSEVSIIADLTAGATPARLKGLAKAALDSATNEGRVVQFSNLRELIVGNDKPEDLRGVAIHEAGHAVVALELGFEIETASILKSAIIDGHVKIKPDKTPLNRLGVERLAVVMLAGRAADVSLGNGADAGAAADLDSVNRLLLDGLLGFGLFGTLQTRHTIDIKDIDGSGQNLSRWVGSMLQRLERRAEEIIEMRQKDVRKLADALIDERVMDGDRVRAILGPNETPQLSLVSNAPKDGPFEGGTNG</sequence>
<accession>A0A1G7XVN2</accession>
<keyword evidence="1" id="KW-0547">Nucleotide-binding</keyword>
<dbReference type="GO" id="GO:0005886">
    <property type="term" value="C:plasma membrane"/>
    <property type="evidence" value="ECO:0007669"/>
    <property type="project" value="TreeGrafter"/>
</dbReference>
<evidence type="ECO:0000256" key="2">
    <source>
        <dbReference type="SAM" id="MobiDB-lite"/>
    </source>
</evidence>
<dbReference type="PROSITE" id="PS00674">
    <property type="entry name" value="AAA"/>
    <property type="match status" value="1"/>
</dbReference>
<dbReference type="Proteomes" id="UP000199495">
    <property type="component" value="Unassembled WGS sequence"/>
</dbReference>
<dbReference type="SUPFAM" id="SSF52540">
    <property type="entry name" value="P-loop containing nucleoside triphosphate hydrolases"/>
    <property type="match status" value="1"/>
</dbReference>
<name>A0A1G7XVN2_9HYPH</name>
<dbReference type="InterPro" id="IPR000642">
    <property type="entry name" value="Peptidase_M41"/>
</dbReference>
<evidence type="ECO:0000313" key="4">
    <source>
        <dbReference type="EMBL" id="SDG88113.1"/>
    </source>
</evidence>
<keyword evidence="4" id="KW-0645">Protease</keyword>
<dbReference type="GO" id="GO:0016887">
    <property type="term" value="F:ATP hydrolysis activity"/>
    <property type="evidence" value="ECO:0007669"/>
    <property type="project" value="InterPro"/>
</dbReference>
<organism evidence="4 5">
    <name type="scientific">Pelagibacterium luteolum</name>
    <dbReference type="NCBI Taxonomy" id="440168"/>
    <lineage>
        <taxon>Bacteria</taxon>
        <taxon>Pseudomonadati</taxon>
        <taxon>Pseudomonadota</taxon>
        <taxon>Alphaproteobacteria</taxon>
        <taxon>Hyphomicrobiales</taxon>
        <taxon>Devosiaceae</taxon>
        <taxon>Pelagibacterium</taxon>
    </lineage>
</organism>
<dbReference type="InterPro" id="IPR003959">
    <property type="entry name" value="ATPase_AAA_core"/>
</dbReference>
<dbReference type="InterPro" id="IPR027417">
    <property type="entry name" value="P-loop_NTPase"/>
</dbReference>
<keyword evidence="5" id="KW-1185">Reference proteome</keyword>
<dbReference type="SMART" id="SM00382">
    <property type="entry name" value="AAA"/>
    <property type="match status" value="1"/>
</dbReference>
<dbReference type="Gene3D" id="1.10.8.60">
    <property type="match status" value="1"/>
</dbReference>
<dbReference type="InterPro" id="IPR037219">
    <property type="entry name" value="Peptidase_M41-like"/>
</dbReference>
<dbReference type="Pfam" id="PF01434">
    <property type="entry name" value="Peptidase_M41"/>
    <property type="match status" value="1"/>
</dbReference>
<evidence type="ECO:0000256" key="1">
    <source>
        <dbReference type="RuleBase" id="RU003651"/>
    </source>
</evidence>
<dbReference type="CDD" id="cd19481">
    <property type="entry name" value="RecA-like_protease"/>
    <property type="match status" value="1"/>
</dbReference>
<dbReference type="InterPro" id="IPR003960">
    <property type="entry name" value="ATPase_AAA_CS"/>
</dbReference>
<gene>
    <name evidence="4" type="ORF">SAMN04487974_11121</name>
</gene>
<dbReference type="GO" id="GO:0030163">
    <property type="term" value="P:protein catabolic process"/>
    <property type="evidence" value="ECO:0007669"/>
    <property type="project" value="TreeGrafter"/>
</dbReference>
<dbReference type="GO" id="GO:0006508">
    <property type="term" value="P:proteolysis"/>
    <property type="evidence" value="ECO:0007669"/>
    <property type="project" value="UniProtKB-KW"/>
</dbReference>
<dbReference type="GO" id="GO:0004176">
    <property type="term" value="F:ATP-dependent peptidase activity"/>
    <property type="evidence" value="ECO:0007669"/>
    <property type="project" value="InterPro"/>
</dbReference>
<evidence type="ECO:0000313" key="5">
    <source>
        <dbReference type="Proteomes" id="UP000199495"/>
    </source>
</evidence>
<dbReference type="PANTHER" id="PTHR23076">
    <property type="entry name" value="METALLOPROTEASE M41 FTSH"/>
    <property type="match status" value="1"/>
</dbReference>
<comment type="similarity">
    <text evidence="1">Belongs to the AAA ATPase family.</text>
</comment>
<dbReference type="STRING" id="440168.SAMN04487974_11121"/>
<evidence type="ECO:0000259" key="3">
    <source>
        <dbReference type="SMART" id="SM00382"/>
    </source>
</evidence>
<keyword evidence="4" id="KW-0378">Hydrolase</keyword>
<dbReference type="RefSeq" id="WP_176762694.1">
    <property type="nucleotide sequence ID" value="NZ_FNCS01000011.1"/>
</dbReference>
<dbReference type="Gene3D" id="3.40.50.300">
    <property type="entry name" value="P-loop containing nucleotide triphosphate hydrolases"/>
    <property type="match status" value="1"/>
</dbReference>
<dbReference type="Gene3D" id="1.20.58.760">
    <property type="entry name" value="Peptidase M41"/>
    <property type="match status" value="1"/>
</dbReference>
<dbReference type="Pfam" id="PF00004">
    <property type="entry name" value="AAA"/>
    <property type="match status" value="1"/>
</dbReference>
<dbReference type="GO" id="GO:0004222">
    <property type="term" value="F:metalloendopeptidase activity"/>
    <property type="evidence" value="ECO:0007669"/>
    <property type="project" value="InterPro"/>
</dbReference>
<proteinExistence type="inferred from homology"/>
<feature type="domain" description="AAA+ ATPase" evidence="3">
    <location>
        <begin position="230"/>
        <end position="373"/>
    </location>
</feature>
<dbReference type="InterPro" id="IPR003593">
    <property type="entry name" value="AAA+_ATPase"/>
</dbReference>
<reference evidence="4 5" key="1">
    <citation type="submission" date="2016-10" db="EMBL/GenBank/DDBJ databases">
        <authorList>
            <person name="de Groot N.N."/>
        </authorList>
    </citation>
    <scope>NUCLEOTIDE SEQUENCE [LARGE SCALE GENOMIC DNA]</scope>
    <source>
        <strain evidence="4 5">CGMCC 1.10267</strain>
    </source>
</reference>
<keyword evidence="1" id="KW-0067">ATP-binding</keyword>
<protein>
    <submittedName>
        <fullName evidence="4">ATP-dependent Zn proteases</fullName>
    </submittedName>
</protein>
<dbReference type="PANTHER" id="PTHR23076:SF97">
    <property type="entry name" value="ATP-DEPENDENT ZINC METALLOPROTEASE YME1L1"/>
    <property type="match status" value="1"/>
</dbReference>
<dbReference type="SUPFAM" id="SSF140990">
    <property type="entry name" value="FtsH protease domain-like"/>
    <property type="match status" value="1"/>
</dbReference>